<organism evidence="2 3">
    <name type="scientific">Neolecta irregularis (strain DAH-3)</name>
    <dbReference type="NCBI Taxonomy" id="1198029"/>
    <lineage>
        <taxon>Eukaryota</taxon>
        <taxon>Fungi</taxon>
        <taxon>Dikarya</taxon>
        <taxon>Ascomycota</taxon>
        <taxon>Taphrinomycotina</taxon>
        <taxon>Neolectales</taxon>
        <taxon>Neolectaceae</taxon>
        <taxon>Neolecta</taxon>
    </lineage>
</organism>
<dbReference type="InterPro" id="IPR000408">
    <property type="entry name" value="Reg_chr_condens"/>
</dbReference>
<dbReference type="OrthoDB" id="10256179at2759"/>
<protein>
    <submittedName>
        <fullName evidence="2">Protein FMP25, mitochondrial</fullName>
    </submittedName>
</protein>
<dbReference type="Gene3D" id="2.130.10.30">
    <property type="entry name" value="Regulator of chromosome condensation 1/beta-lactamase-inhibitor protein II"/>
    <property type="match status" value="2"/>
</dbReference>
<comment type="caution">
    <text evidence="2">The sequence shown here is derived from an EMBL/GenBank/DDBJ whole genome shotgun (WGS) entry which is preliminary data.</text>
</comment>
<dbReference type="AlphaFoldDB" id="A0A1U7LR12"/>
<evidence type="ECO:0000313" key="2">
    <source>
        <dbReference type="EMBL" id="OLL24992.1"/>
    </source>
</evidence>
<dbReference type="OMA" id="EPRNENI"/>
<feature type="repeat" description="RCC1" evidence="1">
    <location>
        <begin position="296"/>
        <end position="356"/>
    </location>
</feature>
<dbReference type="PROSITE" id="PS50012">
    <property type="entry name" value="RCC1_3"/>
    <property type="match status" value="1"/>
</dbReference>
<reference evidence="2 3" key="1">
    <citation type="submission" date="2016-04" db="EMBL/GenBank/DDBJ databases">
        <title>Evolutionary innovation and constraint leading to complex multicellularity in the Ascomycota.</title>
        <authorList>
            <person name="Cisse O."/>
            <person name="Nguyen A."/>
            <person name="Hewitt D.A."/>
            <person name="Jedd G."/>
            <person name="Stajich J.E."/>
        </authorList>
    </citation>
    <scope>NUCLEOTIDE SEQUENCE [LARGE SCALE GENOMIC DNA]</scope>
    <source>
        <strain evidence="2 3">DAH-3</strain>
    </source>
</reference>
<proteinExistence type="predicted"/>
<dbReference type="PANTHER" id="PTHR47563:SF1">
    <property type="entry name" value="PROTEIN FMP25, MITOCHONDRIAL"/>
    <property type="match status" value="1"/>
</dbReference>
<dbReference type="PANTHER" id="PTHR47563">
    <property type="entry name" value="PROTEIN FMP25, MITOCHONDRIAL"/>
    <property type="match status" value="1"/>
</dbReference>
<dbReference type="STRING" id="1198029.A0A1U7LR12"/>
<dbReference type="InterPro" id="IPR009091">
    <property type="entry name" value="RCC1/BLIP-II"/>
</dbReference>
<gene>
    <name evidence="2" type="ORF">NEOLI_003530</name>
</gene>
<dbReference type="GO" id="GO:0005743">
    <property type="term" value="C:mitochondrial inner membrane"/>
    <property type="evidence" value="ECO:0007669"/>
    <property type="project" value="TreeGrafter"/>
</dbReference>
<keyword evidence="3" id="KW-1185">Reference proteome</keyword>
<evidence type="ECO:0000256" key="1">
    <source>
        <dbReference type="PROSITE-ProRule" id="PRU00235"/>
    </source>
</evidence>
<evidence type="ECO:0000313" key="3">
    <source>
        <dbReference type="Proteomes" id="UP000186594"/>
    </source>
</evidence>
<dbReference type="GO" id="GO:0034551">
    <property type="term" value="P:mitochondrial respiratory chain complex III assembly"/>
    <property type="evidence" value="ECO:0007669"/>
    <property type="project" value="TreeGrafter"/>
</dbReference>
<dbReference type="Pfam" id="PF00415">
    <property type="entry name" value="RCC1"/>
    <property type="match status" value="1"/>
</dbReference>
<dbReference type="InterPro" id="IPR053245">
    <property type="entry name" value="MitoProcess-Associated"/>
</dbReference>
<dbReference type="Proteomes" id="UP000186594">
    <property type="component" value="Unassembled WGS sequence"/>
</dbReference>
<dbReference type="SUPFAM" id="SSF50985">
    <property type="entry name" value="RCC1/BLIP-II"/>
    <property type="match status" value="1"/>
</dbReference>
<dbReference type="EMBL" id="LXFE01000520">
    <property type="protein sequence ID" value="OLL24992.1"/>
    <property type="molecule type" value="Genomic_DNA"/>
</dbReference>
<name>A0A1U7LR12_NEOID</name>
<sequence length="509" mass="55769">MTLVITARSLRNSPIKVSSWTLIPQCLRRKSSHRCHRSATYRLSRSYMPVFLALGFGSVLGLSFTVHELHAEERQDLLLGANKEDIKHPRITNLWERPGVYVWGSNKEGLLDPETKKDCLITAISMKAFEGQALRDLYLGENYGVVVNADGDLIQWGSAYSNGELPEKTLAGKNIMKISIALDRIFALSRDGKVYVMPLSKDAQQASSMPSESSWIPFLGSMAKTSFQVLDIPLHWGEKISDITTNTSMSLFATSKGRLFIQYPNTKPTEVKSLNDVQISQVTSGDSHALARSTNGKVFTIGSNTFGQLGLEYSTTNVSQNELTQQPLSTLYLGQSSRICTDVSAGGNTTYFTVISPTGGIDVWACGFGQTGQLGNNAWTQAQGLPVKLGKISGLSEYIEKLHSSMPIIPRYLSTSSSHTFIVLDSSASGFGNDVYAIGSNYDYQLGTGKRNSINSPTAIPGLDGGRMQLMPKRKMKCKTPNGKMKNMNVEQRIWAGKKVSVIYTAVVQ</sequence>
<dbReference type="Pfam" id="PF13540">
    <property type="entry name" value="RCC1_2"/>
    <property type="match status" value="1"/>
</dbReference>
<accession>A0A1U7LR12</accession>